<evidence type="ECO:0000313" key="1">
    <source>
        <dbReference type="EMBL" id="VDP95395.1"/>
    </source>
</evidence>
<proteinExistence type="predicted"/>
<sequence>MNRLNVGLPRGDYQVKQGGVIYLCPGGLRDVLMERYLLQGVHQLACELILSRLALLVGAIDAWGIQVPHDETVAAIRPLAHSCEEFEDICSGRPVDNTNGLVASSHEFCSTP</sequence>
<organism evidence="3">
    <name type="scientific">Echinostoma caproni</name>
    <dbReference type="NCBI Taxonomy" id="27848"/>
    <lineage>
        <taxon>Eukaryota</taxon>
        <taxon>Metazoa</taxon>
        <taxon>Spiralia</taxon>
        <taxon>Lophotrochozoa</taxon>
        <taxon>Platyhelminthes</taxon>
        <taxon>Trematoda</taxon>
        <taxon>Digenea</taxon>
        <taxon>Plagiorchiida</taxon>
        <taxon>Echinostomata</taxon>
        <taxon>Echinostomatoidea</taxon>
        <taxon>Echinostomatidae</taxon>
        <taxon>Echinostoma</taxon>
    </lineage>
</organism>
<accession>A0A183BFL8</accession>
<gene>
    <name evidence="1" type="ORF">ECPE_LOCUS18003</name>
</gene>
<evidence type="ECO:0000313" key="2">
    <source>
        <dbReference type="Proteomes" id="UP000272942"/>
    </source>
</evidence>
<dbReference type="WBParaSite" id="ECPE_0001804901-mRNA-1">
    <property type="protein sequence ID" value="ECPE_0001804901-mRNA-1"/>
    <property type="gene ID" value="ECPE_0001804901"/>
</dbReference>
<keyword evidence="2" id="KW-1185">Reference proteome</keyword>
<reference evidence="1 2" key="2">
    <citation type="submission" date="2018-11" db="EMBL/GenBank/DDBJ databases">
        <authorList>
            <consortium name="Pathogen Informatics"/>
        </authorList>
    </citation>
    <scope>NUCLEOTIDE SEQUENCE [LARGE SCALE GENOMIC DNA]</scope>
    <source>
        <strain evidence="1 2">Egypt</strain>
    </source>
</reference>
<dbReference type="AlphaFoldDB" id="A0A183BFL8"/>
<name>A0A183BFL8_9TREM</name>
<protein>
    <submittedName>
        <fullName evidence="3">E3 ubiquitin-protein ligase</fullName>
    </submittedName>
</protein>
<reference evidence="3" key="1">
    <citation type="submission" date="2016-06" db="UniProtKB">
        <authorList>
            <consortium name="WormBaseParasite"/>
        </authorList>
    </citation>
    <scope>IDENTIFICATION</scope>
</reference>
<evidence type="ECO:0000313" key="3">
    <source>
        <dbReference type="WBParaSite" id="ECPE_0001804901-mRNA-1"/>
    </source>
</evidence>
<dbReference type="EMBL" id="UZAN01073673">
    <property type="protein sequence ID" value="VDP95395.1"/>
    <property type="molecule type" value="Genomic_DNA"/>
</dbReference>
<dbReference type="Proteomes" id="UP000272942">
    <property type="component" value="Unassembled WGS sequence"/>
</dbReference>